<organism evidence="3 4">
    <name type="scientific">Polarella glacialis</name>
    <name type="common">Dinoflagellate</name>
    <dbReference type="NCBI Taxonomy" id="89957"/>
    <lineage>
        <taxon>Eukaryota</taxon>
        <taxon>Sar</taxon>
        <taxon>Alveolata</taxon>
        <taxon>Dinophyceae</taxon>
        <taxon>Suessiales</taxon>
        <taxon>Suessiaceae</taxon>
        <taxon>Polarella</taxon>
    </lineage>
</organism>
<gene>
    <name evidence="3" type="ORF">PGLA2088_LOCUS8565</name>
</gene>
<name>A0A813IH48_POLGL</name>
<evidence type="ECO:0000313" key="3">
    <source>
        <dbReference type="EMBL" id="CAE8650774.1"/>
    </source>
</evidence>
<dbReference type="EMBL" id="CAJNNW010009182">
    <property type="protein sequence ID" value="CAE8650774.1"/>
    <property type="molecule type" value="Genomic_DNA"/>
</dbReference>
<dbReference type="InterPro" id="IPR018997">
    <property type="entry name" value="PUB_domain"/>
</dbReference>
<dbReference type="SMART" id="SM00165">
    <property type="entry name" value="UBA"/>
    <property type="match status" value="1"/>
</dbReference>
<dbReference type="Proteomes" id="UP000626109">
    <property type="component" value="Unassembled WGS sequence"/>
</dbReference>
<dbReference type="SMART" id="SM00580">
    <property type="entry name" value="PUG"/>
    <property type="match status" value="1"/>
</dbReference>
<dbReference type="CDD" id="cd14295">
    <property type="entry name" value="UBA1_atUBP14"/>
    <property type="match status" value="1"/>
</dbReference>
<dbReference type="Gene3D" id="1.20.58.2190">
    <property type="match status" value="1"/>
</dbReference>
<dbReference type="PROSITE" id="PS50030">
    <property type="entry name" value="UBA"/>
    <property type="match status" value="1"/>
</dbReference>
<dbReference type="SUPFAM" id="SSF46934">
    <property type="entry name" value="UBA-like"/>
    <property type="match status" value="1"/>
</dbReference>
<dbReference type="Gene3D" id="1.10.8.10">
    <property type="entry name" value="DNA helicase RuvA subunit, C-terminal domain"/>
    <property type="match status" value="1"/>
</dbReference>
<dbReference type="AlphaFoldDB" id="A0A813IH48"/>
<dbReference type="Pfam" id="PF09409">
    <property type="entry name" value="PUB"/>
    <property type="match status" value="1"/>
</dbReference>
<dbReference type="Pfam" id="PF22562">
    <property type="entry name" value="UBA_7"/>
    <property type="match status" value="1"/>
</dbReference>
<feature type="domain" description="UBA" evidence="2">
    <location>
        <begin position="199"/>
        <end position="240"/>
    </location>
</feature>
<proteinExistence type="predicted"/>
<feature type="coiled-coil region" evidence="1">
    <location>
        <begin position="262"/>
        <end position="341"/>
    </location>
</feature>
<accession>A0A813IH48</accession>
<evidence type="ECO:0000256" key="1">
    <source>
        <dbReference type="SAM" id="Coils"/>
    </source>
</evidence>
<protein>
    <recommendedName>
        <fullName evidence="2">UBA domain-containing protein</fullName>
    </recommendedName>
</protein>
<dbReference type="InterPro" id="IPR015940">
    <property type="entry name" value="UBA"/>
</dbReference>
<evidence type="ECO:0000259" key="2">
    <source>
        <dbReference type="PROSITE" id="PS50030"/>
    </source>
</evidence>
<dbReference type="InterPro" id="IPR009060">
    <property type="entry name" value="UBA-like_sf"/>
</dbReference>
<sequence>MATSKMVLKCAKTGRLFFSTEEATEHAEAFGKDYANFDEVALDLKVWICVETGRPAYTEQDMQRLKMRDPESKTWEEKTIAYMMELQKKKDEIGRRKDRFLASVDQKKLEILSMKSHGRQRSAKALYHTKATGTVEAAEAWLAENADSPDVDKLSDEFLNGVFGGGADVAMGEAGADVEMAVVDDRKVGDPNPPEIKESINQELLKQVMEMGFSELRSEKALYKTDNVGLEYAVNWLGDHSEDADIDLPLLKPAVPKPKMSDKDAEAKLLELQRKLREKKAADAKEAEKEKERERVEYTKRMAVAQEAFKQDEAKRAIEQIQREKSEHERHKAELKETLRQDYIERFGVEPPEKEEGAEIQEKSGKDKVAFFLNKLKKTYFATDKEGLKTCLSTLKIYIKNMHENPMEPKFKTLKLDNKAFQTRVAPFDGAIDLLDALGFEKKEDCLQQRKSVPDGFLCGNATKFIDLILGQM</sequence>
<keyword evidence="1" id="KW-0175">Coiled coil</keyword>
<comment type="caution">
    <text evidence="3">The sequence shown here is derived from an EMBL/GenBank/DDBJ whole genome shotgun (WGS) entry which is preliminary data.</text>
</comment>
<evidence type="ECO:0000313" key="4">
    <source>
        <dbReference type="Proteomes" id="UP000626109"/>
    </source>
</evidence>
<dbReference type="PANTHER" id="PTHR46713">
    <property type="entry name" value="F13M7.16 PROTEIN"/>
    <property type="match status" value="1"/>
</dbReference>
<reference evidence="3" key="1">
    <citation type="submission" date="2021-02" db="EMBL/GenBank/DDBJ databases">
        <authorList>
            <person name="Dougan E. K."/>
            <person name="Rhodes N."/>
            <person name="Thang M."/>
            <person name="Chan C."/>
        </authorList>
    </citation>
    <scope>NUCLEOTIDE SEQUENCE</scope>
</reference>
<dbReference type="InterPro" id="IPR036339">
    <property type="entry name" value="PUB-like_dom_sf"/>
</dbReference>
<dbReference type="PANTHER" id="PTHR46713:SF1">
    <property type="entry name" value="F13M7.16 PROTEIN"/>
    <property type="match status" value="1"/>
</dbReference>
<dbReference type="SUPFAM" id="SSF143503">
    <property type="entry name" value="PUG domain-like"/>
    <property type="match status" value="1"/>
</dbReference>